<dbReference type="EMBL" id="BT050973">
    <property type="protein sequence ID" value="ACJ83640.1"/>
    <property type="molecule type" value="mRNA"/>
</dbReference>
<reference evidence="1" key="1">
    <citation type="submission" date="2008-12" db="EMBL/GenBank/DDBJ databases">
        <title>Medicago truncatula full length cdna cloning project.</title>
        <authorList>
            <person name="Moskal W."/>
            <person name="Chan A."/>
            <person name="Cheung F."/>
            <person name="Xiao Y."/>
            <person name="Town C.D."/>
        </authorList>
    </citation>
    <scope>NUCLEOTIDE SEQUENCE</scope>
</reference>
<sequence length="30" mass="3825">MIMPRRKSSQGIWLYFLQDNNRPFKYRFCK</sequence>
<dbReference type="AlphaFoldDB" id="B7FG28"/>
<accession>B7FG28</accession>
<protein>
    <submittedName>
        <fullName evidence="1">Uncharacterized protein</fullName>
    </submittedName>
</protein>
<name>B7FG28_MEDTR</name>
<proteinExistence type="evidence at transcript level"/>
<organism evidence="1">
    <name type="scientific">Medicago truncatula</name>
    <name type="common">Barrel medic</name>
    <name type="synonym">Medicago tribuloides</name>
    <dbReference type="NCBI Taxonomy" id="3880"/>
    <lineage>
        <taxon>Eukaryota</taxon>
        <taxon>Viridiplantae</taxon>
        <taxon>Streptophyta</taxon>
        <taxon>Embryophyta</taxon>
        <taxon>Tracheophyta</taxon>
        <taxon>Spermatophyta</taxon>
        <taxon>Magnoliopsida</taxon>
        <taxon>eudicotyledons</taxon>
        <taxon>Gunneridae</taxon>
        <taxon>Pentapetalae</taxon>
        <taxon>rosids</taxon>
        <taxon>fabids</taxon>
        <taxon>Fabales</taxon>
        <taxon>Fabaceae</taxon>
        <taxon>Papilionoideae</taxon>
        <taxon>50 kb inversion clade</taxon>
        <taxon>NPAAA clade</taxon>
        <taxon>Hologalegina</taxon>
        <taxon>IRL clade</taxon>
        <taxon>Trifolieae</taxon>
        <taxon>Medicago</taxon>
    </lineage>
</organism>
<evidence type="ECO:0000313" key="1">
    <source>
        <dbReference type="EMBL" id="ACJ83640.1"/>
    </source>
</evidence>